<evidence type="ECO:0000313" key="1">
    <source>
        <dbReference type="EMBL" id="KKQ37853.1"/>
    </source>
</evidence>
<protein>
    <submittedName>
        <fullName evidence="1">Uncharacterized protein</fullName>
    </submittedName>
</protein>
<comment type="caution">
    <text evidence="1">The sequence shown here is derived from an EMBL/GenBank/DDBJ whole genome shotgun (WGS) entry which is preliminary data.</text>
</comment>
<organism evidence="1 2">
    <name type="scientific">Candidatus Roizmanbacteria bacterium GW2011_GWA2_37_7</name>
    <dbReference type="NCBI Taxonomy" id="1618481"/>
    <lineage>
        <taxon>Bacteria</taxon>
        <taxon>Candidatus Roizmaniibacteriota</taxon>
    </lineage>
</organism>
<dbReference type="EMBL" id="LBTJ01000024">
    <property type="protein sequence ID" value="KKQ37853.1"/>
    <property type="molecule type" value="Genomic_DNA"/>
</dbReference>
<dbReference type="AlphaFoldDB" id="A0A0G0H3L3"/>
<dbReference type="STRING" id="1618481.US54_C0024G0020"/>
<sequence length="209" mass="24481">MPEFQYPADVNVCDFQNNIYLEYGFKSLCQDTISRKKSLLTQEELDVEIKDFKKRINNRFTEVELSIEYNGDKSKITFVNEIINNNKTNIFAWFKHDEGFYYVEISGKDKDVSFLFDQILSTFKFLDKEQTEMRESDMTKCQADADCIVVKYSSCCGATKKAINKMYLEEYNSYKERQNFDEKACTVICADDSNITDAVCIDNQCKLKY</sequence>
<reference evidence="1 2" key="1">
    <citation type="journal article" date="2015" name="Nature">
        <title>rRNA introns, odd ribosomes, and small enigmatic genomes across a large radiation of phyla.</title>
        <authorList>
            <person name="Brown C.T."/>
            <person name="Hug L.A."/>
            <person name="Thomas B.C."/>
            <person name="Sharon I."/>
            <person name="Castelle C.J."/>
            <person name="Singh A."/>
            <person name="Wilkins M.J."/>
            <person name="Williams K.H."/>
            <person name="Banfield J.F."/>
        </authorList>
    </citation>
    <scope>NUCLEOTIDE SEQUENCE [LARGE SCALE GENOMIC DNA]</scope>
</reference>
<proteinExistence type="predicted"/>
<accession>A0A0G0H3L3</accession>
<evidence type="ECO:0000313" key="2">
    <source>
        <dbReference type="Proteomes" id="UP000034471"/>
    </source>
</evidence>
<dbReference type="Proteomes" id="UP000034471">
    <property type="component" value="Unassembled WGS sequence"/>
</dbReference>
<name>A0A0G0H3L3_9BACT</name>
<gene>
    <name evidence="1" type="ORF">US54_C0024G0020</name>
</gene>